<evidence type="ECO:0000259" key="2">
    <source>
        <dbReference type="Pfam" id="PF18174"/>
    </source>
</evidence>
<dbReference type="Pfam" id="PF18174">
    <property type="entry name" value="HU-CCDC81_bac_1"/>
    <property type="match status" value="1"/>
</dbReference>
<sequence length="304" mass="34495">MLQNYITDVLFKQQTCSIPQVGTFTIQHIPAHYSVVEQVLTPPRQQVNFETRWEDDGSCLHWISQKENLVEQVARLKMEKYLQDFRESLQTGQPVDLPGIGNLRLDPFGQVRFTPQELPDAWQPIALQPVLRPESAPKVLQGNTEVVNHEVVEHTTVVPEEFESQGRFRWWWVAVPAVVIAGVASFFLLKDQFSNYTPVPETTAPPPPAPVEEDSVQVAPVVPAEPVSDSITYYVVFQTFKTRETAEKNHTKRLAWGHKEVVLYTSKDSSQYNLAVKFHTLPADTALSKDAVSQKFSAPVRIEY</sequence>
<evidence type="ECO:0000313" key="3">
    <source>
        <dbReference type="EMBL" id="AWO00250.1"/>
    </source>
</evidence>
<feature type="transmembrane region" description="Helical" evidence="1">
    <location>
        <begin position="170"/>
        <end position="189"/>
    </location>
</feature>
<dbReference type="InterPro" id="IPR040495">
    <property type="entry name" value="HU-CCDC81_bac_1"/>
</dbReference>
<protein>
    <recommendedName>
        <fullName evidence="2">CCDC81-like prokaryotic HU domain-containing protein</fullName>
    </recommendedName>
</protein>
<keyword evidence="1" id="KW-0472">Membrane</keyword>
<accession>A0ABM6W8R0</accession>
<dbReference type="RefSeq" id="WP_119075448.1">
    <property type="nucleotide sequence ID" value="NZ_CP029600.1"/>
</dbReference>
<gene>
    <name evidence="3" type="ORF">DLD77_00275</name>
</gene>
<proteinExistence type="predicted"/>
<organism evidence="3 4">
    <name type="scientific">Chitinophaga alhagiae</name>
    <dbReference type="NCBI Taxonomy" id="2203219"/>
    <lineage>
        <taxon>Bacteria</taxon>
        <taxon>Pseudomonadati</taxon>
        <taxon>Bacteroidota</taxon>
        <taxon>Chitinophagia</taxon>
        <taxon>Chitinophagales</taxon>
        <taxon>Chitinophagaceae</taxon>
        <taxon>Chitinophaga</taxon>
    </lineage>
</organism>
<keyword evidence="1" id="KW-1133">Transmembrane helix</keyword>
<reference evidence="3 4" key="1">
    <citation type="submission" date="2018-05" db="EMBL/GenBank/DDBJ databases">
        <title>Chitinophaga sp. nov., isolated from rhizosphere soil of Alhagi.</title>
        <authorList>
            <person name="Liu Y."/>
        </authorList>
    </citation>
    <scope>NUCLEOTIDE SEQUENCE [LARGE SCALE GENOMIC DNA]</scope>
    <source>
        <strain evidence="3 4">T22</strain>
    </source>
</reference>
<dbReference type="Proteomes" id="UP000246099">
    <property type="component" value="Chromosome"/>
</dbReference>
<feature type="domain" description="CCDC81-like prokaryotic HU" evidence="2">
    <location>
        <begin position="2"/>
        <end position="50"/>
    </location>
</feature>
<evidence type="ECO:0000256" key="1">
    <source>
        <dbReference type="SAM" id="Phobius"/>
    </source>
</evidence>
<keyword evidence="4" id="KW-1185">Reference proteome</keyword>
<evidence type="ECO:0000313" key="4">
    <source>
        <dbReference type="Proteomes" id="UP000246099"/>
    </source>
</evidence>
<name>A0ABM6W8R0_9BACT</name>
<dbReference type="EMBL" id="CP029600">
    <property type="protein sequence ID" value="AWO00250.1"/>
    <property type="molecule type" value="Genomic_DNA"/>
</dbReference>
<keyword evidence="1" id="KW-0812">Transmembrane</keyword>